<keyword evidence="3" id="KW-1185">Reference proteome</keyword>
<protein>
    <submittedName>
        <fullName evidence="2">Glycosyltransferase family 2 protein</fullName>
    </submittedName>
</protein>
<dbReference type="AlphaFoldDB" id="A0A4Y9R7L1"/>
<dbReference type="PANTHER" id="PTHR43179">
    <property type="entry name" value="RHAMNOSYLTRANSFERASE WBBL"/>
    <property type="match status" value="1"/>
</dbReference>
<evidence type="ECO:0000313" key="3">
    <source>
        <dbReference type="Proteomes" id="UP000298127"/>
    </source>
</evidence>
<dbReference type="Pfam" id="PF00535">
    <property type="entry name" value="Glycos_transf_2"/>
    <property type="match status" value="1"/>
</dbReference>
<feature type="domain" description="Glycosyltransferase 2-like" evidence="1">
    <location>
        <begin position="48"/>
        <end position="149"/>
    </location>
</feature>
<name>A0A4Y9R7L1_9MICO</name>
<dbReference type="GO" id="GO:0016740">
    <property type="term" value="F:transferase activity"/>
    <property type="evidence" value="ECO:0007669"/>
    <property type="project" value="UniProtKB-KW"/>
</dbReference>
<accession>A0A4Y9R7L1</accession>
<keyword evidence="2" id="KW-0808">Transferase</keyword>
<evidence type="ECO:0000313" key="2">
    <source>
        <dbReference type="EMBL" id="TFW00228.1"/>
    </source>
</evidence>
<dbReference type="EMBL" id="SPQZ01000001">
    <property type="protein sequence ID" value="TFW00228.1"/>
    <property type="molecule type" value="Genomic_DNA"/>
</dbReference>
<dbReference type="Gene3D" id="3.90.550.10">
    <property type="entry name" value="Spore Coat Polysaccharide Biosynthesis Protein SpsA, Chain A"/>
    <property type="match status" value="1"/>
</dbReference>
<reference evidence="2 3" key="1">
    <citation type="journal article" date="2018" name="J. Microbiol.">
        <title>Leifsonia flava sp. nov., a novel actinobacterium isolated from the rhizosphere of Aquilegia viridiflora.</title>
        <authorList>
            <person name="Cai Y."/>
            <person name="Tao W.Z."/>
            <person name="Ma Y.J."/>
            <person name="Cheng J."/>
            <person name="Zhang M.Y."/>
            <person name="Zhang Y.X."/>
        </authorList>
    </citation>
    <scope>NUCLEOTIDE SEQUENCE [LARGE SCALE GENOMIC DNA]</scope>
    <source>
        <strain evidence="2 3">SYP-B2174</strain>
    </source>
</reference>
<evidence type="ECO:0000259" key="1">
    <source>
        <dbReference type="Pfam" id="PF00535"/>
    </source>
</evidence>
<dbReference type="InterPro" id="IPR001173">
    <property type="entry name" value="Glyco_trans_2-like"/>
</dbReference>
<proteinExistence type="predicted"/>
<sequence>MVQRHGRPRARREVVTPQPDRAASTAIIIVNYGSSALLSSNLASGDGSTAADEIVIVDNFTSTAEAETVARLSADNGWRVVSNDRNVGFGTAVNIGVEHARSLGCTAFIILNPDAIITAAVAAELFAIVLEHHDVLVAPRIVRTDGRPWFEGATLDTTTGYTSTAPGSDSASADGWITGACVAIHEDLWSRSGGFDDDYFLYWEDVDLSWRCRTAGGSLSVRADLEVVHDVGGTQAGQGKTPTYVYYNCRNRLLFAAKNLPAGTRRAWRARDVGYAYRIITRGAGRRVLLRKPQLILAAVRGTWAGARWRESV</sequence>
<dbReference type="PANTHER" id="PTHR43179:SF7">
    <property type="entry name" value="RHAMNOSYLTRANSFERASE WBBL"/>
    <property type="match status" value="1"/>
</dbReference>
<comment type="caution">
    <text evidence="2">The sequence shown here is derived from an EMBL/GenBank/DDBJ whole genome shotgun (WGS) entry which is preliminary data.</text>
</comment>
<organism evidence="2 3">
    <name type="scientific">Orlajensenia leifsoniae</name>
    <dbReference type="NCBI Taxonomy" id="2561933"/>
    <lineage>
        <taxon>Bacteria</taxon>
        <taxon>Bacillati</taxon>
        <taxon>Actinomycetota</taxon>
        <taxon>Actinomycetes</taxon>
        <taxon>Micrococcales</taxon>
        <taxon>Microbacteriaceae</taxon>
        <taxon>Orlajensenia</taxon>
    </lineage>
</organism>
<dbReference type="Proteomes" id="UP000298127">
    <property type="component" value="Unassembled WGS sequence"/>
</dbReference>
<dbReference type="SUPFAM" id="SSF53448">
    <property type="entry name" value="Nucleotide-diphospho-sugar transferases"/>
    <property type="match status" value="1"/>
</dbReference>
<gene>
    <name evidence="2" type="ORF">E4M00_03340</name>
</gene>
<dbReference type="InterPro" id="IPR029044">
    <property type="entry name" value="Nucleotide-diphossugar_trans"/>
</dbReference>